<reference evidence="2 3" key="1">
    <citation type="journal article" date="2018" name="Sci. Rep.">
        <title>Rhizobium tumorigenes sp. nov., a novel plant tumorigenic bacterium isolated from cane gall tumors on thornless blackberry.</title>
        <authorList>
            <person name="Kuzmanovi N."/>
            <person name="Smalla K."/>
            <person name="Gronow S."/>
            <person name="PuBawska J."/>
        </authorList>
    </citation>
    <scope>NUCLEOTIDE SEQUENCE [LARGE SCALE GENOMIC DNA]</scope>
    <source>
        <strain evidence="2 3">CCBAU 85046</strain>
    </source>
</reference>
<dbReference type="OrthoDB" id="267579at2"/>
<dbReference type="EMBL" id="PCDP01000076">
    <property type="protein sequence ID" value="PZM08058.1"/>
    <property type="molecule type" value="Genomic_DNA"/>
</dbReference>
<dbReference type="RefSeq" id="WP_111164098.1">
    <property type="nucleotide sequence ID" value="NZ_PCDP01000076.1"/>
</dbReference>
<dbReference type="InterPro" id="IPR008947">
    <property type="entry name" value="PLipase_C/P1_nuclease_dom_sf"/>
</dbReference>
<proteinExistence type="predicted"/>
<dbReference type="Gene3D" id="1.10.575.10">
    <property type="entry name" value="P1 Nuclease"/>
    <property type="match status" value="1"/>
</dbReference>
<sequence length="815" mass="89450">MDSLFKSSSTFASLSLKDLLDARDLFHYHLMNKKNVVATAVGLYRIRSRDPWPSEDNPKPEPKSSNKDTKRTLANSEVRPYSWPCVYVFVSKWEFEAELAKEDPSDMVPKTLYLPDGRSVPVCVVEARRDTSARGEASNPAFLPPRNLLCPGSILVNSDGQGLTRFGTAGAIVTNGERYYVVTNRHVTGAAGTKIKALQGHRDPIIGSTSSAGLSRVPFGEVYPNFTSHNQSLQLDVGLVDIDDISQWKSQTPGIGTVGSLLDLYDNSFTLKLITMKVVGVGGVSGPIRAEIHALFYRYRSLGGSEYVSDFLIGPETIGVKRKHQKEALAVHHGDSGTLLFIEHFEDEVGNEESKGKLPVYYPFAQLWGKEEFLQEGKSTSHPYALATALSPALDRLNMEFVADLNADQRYIWGWVGHYAIGRALTLPTDSLHSSKLRTFIANNIDLLSLTPSQALKNDPKVLVDGGAEPQFVPLADVPDNVWKSNVNFTFVDAPNGGKKRRKPGPGSRGQNDNPNHFADLDLNYKGQLFLQLNKDNPDQYLKPTVWVDYFAELKPRFDAWDDAVGHGRSNHWGALPFRVHQLFDIMVAAAKASDADLFLCAGGVLIHYVGDACQPLHTSYLSQGDPDQLVDRPRSPGKKMQADGVHGGYEDDMIAFGYQQKNLANALKDRINALPTVAAETISPIRSGYDASKAIIDLVSATQNEIAPRTIVSKWVDLIGSSKAEKAEAMWVTFGDKTVTCMARGTRYLAAIWQAAWELGGGDGNIGSGSSLKEENLMALYNNPDKMPSVALNVYPDDIAADWALIKRQTSTSG</sequence>
<keyword evidence="3" id="KW-1185">Reference proteome</keyword>
<evidence type="ECO:0000313" key="2">
    <source>
        <dbReference type="EMBL" id="PZM08058.1"/>
    </source>
</evidence>
<evidence type="ECO:0008006" key="4">
    <source>
        <dbReference type="Google" id="ProtNLM"/>
    </source>
</evidence>
<comment type="caution">
    <text evidence="2">The sequence shown here is derived from an EMBL/GenBank/DDBJ whole genome shotgun (WGS) entry which is preliminary data.</text>
</comment>
<accession>A0A2W4C9L6</accession>
<dbReference type="AlphaFoldDB" id="A0A2W4C9L6"/>
<dbReference type="SUPFAM" id="SSF48537">
    <property type="entry name" value="Phospholipase C/P1 nuclease"/>
    <property type="match status" value="1"/>
</dbReference>
<name>A0A2W4C9L6_9HYPH</name>
<feature type="region of interest" description="Disordered" evidence="1">
    <location>
        <begin position="49"/>
        <end position="73"/>
    </location>
</feature>
<feature type="region of interest" description="Disordered" evidence="1">
    <location>
        <begin position="625"/>
        <end position="644"/>
    </location>
</feature>
<organism evidence="2 3">
    <name type="scientific">Rhizobium tubonense</name>
    <dbReference type="NCBI Taxonomy" id="484088"/>
    <lineage>
        <taxon>Bacteria</taxon>
        <taxon>Pseudomonadati</taxon>
        <taxon>Pseudomonadota</taxon>
        <taxon>Alphaproteobacteria</taxon>
        <taxon>Hyphomicrobiales</taxon>
        <taxon>Rhizobiaceae</taxon>
        <taxon>Rhizobium/Agrobacterium group</taxon>
        <taxon>Rhizobium</taxon>
    </lineage>
</organism>
<feature type="region of interest" description="Disordered" evidence="1">
    <location>
        <begin position="493"/>
        <end position="516"/>
    </location>
</feature>
<feature type="compositionally biased region" description="Basic and acidic residues" evidence="1">
    <location>
        <begin position="49"/>
        <end position="71"/>
    </location>
</feature>
<dbReference type="Proteomes" id="UP000248925">
    <property type="component" value="Unassembled WGS sequence"/>
</dbReference>
<evidence type="ECO:0000256" key="1">
    <source>
        <dbReference type="SAM" id="MobiDB-lite"/>
    </source>
</evidence>
<evidence type="ECO:0000313" key="3">
    <source>
        <dbReference type="Proteomes" id="UP000248925"/>
    </source>
</evidence>
<gene>
    <name evidence="2" type="ORF">CPY51_30405</name>
</gene>
<protein>
    <recommendedName>
        <fullName evidence="4">S1/P1 Nuclease</fullName>
    </recommendedName>
</protein>
<dbReference type="GO" id="GO:0016788">
    <property type="term" value="F:hydrolase activity, acting on ester bonds"/>
    <property type="evidence" value="ECO:0007669"/>
    <property type="project" value="InterPro"/>
</dbReference>